<protein>
    <recommendedName>
        <fullName evidence="3">KaiC-like domain-containing protein</fullName>
    </recommendedName>
</protein>
<dbReference type="KEGG" id="mpi:Mpet_1349"/>
<accession>E1RET8</accession>
<dbReference type="HOGENOM" id="CLU_121268_1_0_2"/>
<proteinExistence type="predicted"/>
<name>E1RET8_METP4</name>
<dbReference type="eggNOG" id="arCOG02452">
    <property type="taxonomic scope" value="Archaea"/>
</dbReference>
<dbReference type="OrthoDB" id="70318at2157"/>
<dbReference type="RefSeq" id="WP_013329286.1">
    <property type="nucleotide sequence ID" value="NC_014507.1"/>
</dbReference>
<dbReference type="Proteomes" id="UP000006565">
    <property type="component" value="Chromosome"/>
</dbReference>
<gene>
    <name evidence="1" type="ordered locus">Mpet_1349</name>
</gene>
<sequence length="209" mass="23801">MVSIDNLSPDLRTFFVRSGPMGVRNRNHEIVSALTEMDYTIVVVSTNVPSELQIAQYEKEGINTSNLFFIDMITAYAKGKKQKDTDQIHYIDRPGDLTKAGIIVTRHITERQGEKVAFLFDTINTMLIYSNQLSVSRFIHFVINKLRLTDLKGFFIMVEKSIDANLVADFEMLADMSIPRDEPITLINSEIKGKIGVPEENSYEEFDIN</sequence>
<evidence type="ECO:0000313" key="1">
    <source>
        <dbReference type="EMBL" id="ADN36109.1"/>
    </source>
</evidence>
<dbReference type="AlphaFoldDB" id="E1RET8"/>
<evidence type="ECO:0000313" key="2">
    <source>
        <dbReference type="Proteomes" id="UP000006565"/>
    </source>
</evidence>
<dbReference type="InterPro" id="IPR055927">
    <property type="entry name" value="DUF7504"/>
</dbReference>
<keyword evidence="2" id="KW-1185">Reference proteome</keyword>
<dbReference type="EMBL" id="CP002117">
    <property type="protein sequence ID" value="ADN36109.1"/>
    <property type="molecule type" value="Genomic_DNA"/>
</dbReference>
<organism evidence="1 2">
    <name type="scientific">Methanolacinia petrolearia (strain DSM 11571 / OCM 486 / SEBR 4847)</name>
    <name type="common">Methanoplanus petrolearius</name>
    <dbReference type="NCBI Taxonomy" id="679926"/>
    <lineage>
        <taxon>Archaea</taxon>
        <taxon>Methanobacteriati</taxon>
        <taxon>Methanobacteriota</taxon>
        <taxon>Stenosarchaea group</taxon>
        <taxon>Methanomicrobia</taxon>
        <taxon>Methanomicrobiales</taxon>
        <taxon>Methanomicrobiaceae</taxon>
        <taxon>Methanolacinia</taxon>
    </lineage>
</organism>
<dbReference type="Pfam" id="PF24336">
    <property type="entry name" value="DUF7504"/>
    <property type="match status" value="1"/>
</dbReference>
<reference evidence="1 2" key="1">
    <citation type="journal article" date="2010" name="Stand. Genomic Sci.">
        <title>Complete genome sequence of Methanoplanus petrolearius type strain (SEBR 4847).</title>
        <authorList>
            <person name="Brambilla E."/>
            <person name="Djao O.D."/>
            <person name="Daligault H."/>
            <person name="Lapidus A."/>
            <person name="Lucas S."/>
            <person name="Hammon N."/>
            <person name="Nolan M."/>
            <person name="Tice H."/>
            <person name="Cheng J.F."/>
            <person name="Han C."/>
            <person name="Tapia R."/>
            <person name="Goodwin L."/>
            <person name="Pitluck S."/>
            <person name="Liolios K."/>
            <person name="Ivanova N."/>
            <person name="Mavromatis K."/>
            <person name="Mikhailova N."/>
            <person name="Pati A."/>
            <person name="Chen A."/>
            <person name="Palaniappan K."/>
            <person name="Land M."/>
            <person name="Hauser L."/>
            <person name="Chang Y.J."/>
            <person name="Jeffries C.D."/>
            <person name="Rohde M."/>
            <person name="Spring S."/>
            <person name="Sikorski J."/>
            <person name="Goker M."/>
            <person name="Woyke T."/>
            <person name="Bristow J."/>
            <person name="Eisen J.A."/>
            <person name="Markowitz V."/>
            <person name="Hugenholtz P."/>
            <person name="Kyrpides N.C."/>
            <person name="Klenk H.P."/>
        </authorList>
    </citation>
    <scope>NUCLEOTIDE SEQUENCE [LARGE SCALE GENOMIC DNA]</scope>
    <source>
        <strain evidence="2">DSM 11571 / OCM 486 / SEBR 4847</strain>
    </source>
</reference>
<dbReference type="GeneID" id="9743817"/>
<evidence type="ECO:0008006" key="3">
    <source>
        <dbReference type="Google" id="ProtNLM"/>
    </source>
</evidence>